<evidence type="ECO:0000313" key="2">
    <source>
        <dbReference type="Proteomes" id="UP001164746"/>
    </source>
</evidence>
<organism evidence="1 2">
    <name type="scientific">Mya arenaria</name>
    <name type="common">Soft-shell clam</name>
    <dbReference type="NCBI Taxonomy" id="6604"/>
    <lineage>
        <taxon>Eukaryota</taxon>
        <taxon>Metazoa</taxon>
        <taxon>Spiralia</taxon>
        <taxon>Lophotrochozoa</taxon>
        <taxon>Mollusca</taxon>
        <taxon>Bivalvia</taxon>
        <taxon>Autobranchia</taxon>
        <taxon>Heteroconchia</taxon>
        <taxon>Euheterodonta</taxon>
        <taxon>Imparidentia</taxon>
        <taxon>Neoheterodontei</taxon>
        <taxon>Myida</taxon>
        <taxon>Myoidea</taxon>
        <taxon>Myidae</taxon>
        <taxon>Mya</taxon>
    </lineage>
</organism>
<proteinExistence type="predicted"/>
<name>A0ABY7FMR9_MYAAR</name>
<dbReference type="Proteomes" id="UP001164746">
    <property type="component" value="Chromosome 13"/>
</dbReference>
<sequence length="407" mass="46300">MRRLFSFRTRDAKRTVTLADIMRDKRVQLPCVVVMSIGEGEAVEEAVLLEEWAPRTLQFVRLEVLDNKIDGRETDPRLLEKRKSLVGQEFLIPAAYHGFVTPLNRTFQRHTLMSIAEVVETQPKTLIAEDNLRLTPIDKDASEDKDDVIRKAPVPKGARLTVIDIQHKNEIKVIVKDERGERYVVDEDVATKLSSNAEKKVVRLSEFVSYSHFPRIVSFDVALLSDVASFIPEEHELFAAICSGLVKLKEVEEFDVIIGWKQVLGDRNSYKVQLIPESLASDLKCHEYRFKTPDGKTRFIDSNFQNCSFEDIVRTKLFTKNLDASLITEIDTIVPSSQGNTYVASQSTSCLRHTEASNVQTVKYMSHSSDSEVSSDTMHTYQNMKLKKSKTKRNTLVTDDDGYVDMS</sequence>
<dbReference type="EMBL" id="CP111024">
    <property type="protein sequence ID" value="WAR23495.1"/>
    <property type="molecule type" value="Genomic_DNA"/>
</dbReference>
<accession>A0ABY7FMR9</accession>
<gene>
    <name evidence="1" type="ORF">MAR_037164</name>
</gene>
<protein>
    <submittedName>
        <fullName evidence="1">Uncharacterized protein</fullName>
    </submittedName>
</protein>
<evidence type="ECO:0000313" key="1">
    <source>
        <dbReference type="EMBL" id="WAR23495.1"/>
    </source>
</evidence>
<keyword evidence="2" id="KW-1185">Reference proteome</keyword>
<reference evidence="1" key="1">
    <citation type="submission" date="2022-11" db="EMBL/GenBank/DDBJ databases">
        <title>Centuries of genome instability and evolution in soft-shell clam transmissible cancer (bioRxiv).</title>
        <authorList>
            <person name="Hart S.F.M."/>
            <person name="Yonemitsu M.A."/>
            <person name="Giersch R.M."/>
            <person name="Beal B.F."/>
            <person name="Arriagada G."/>
            <person name="Davis B.W."/>
            <person name="Ostrander E.A."/>
            <person name="Goff S.P."/>
            <person name="Metzger M.J."/>
        </authorList>
    </citation>
    <scope>NUCLEOTIDE SEQUENCE</scope>
    <source>
        <strain evidence="1">MELC-2E11</strain>
        <tissue evidence="1">Siphon/mantle</tissue>
    </source>
</reference>